<feature type="compositionally biased region" description="Polar residues" evidence="1">
    <location>
        <begin position="1"/>
        <end position="11"/>
    </location>
</feature>
<organism evidence="2 3">
    <name type="scientific">Trematosphaeria pertusa</name>
    <dbReference type="NCBI Taxonomy" id="390896"/>
    <lineage>
        <taxon>Eukaryota</taxon>
        <taxon>Fungi</taxon>
        <taxon>Dikarya</taxon>
        <taxon>Ascomycota</taxon>
        <taxon>Pezizomycotina</taxon>
        <taxon>Dothideomycetes</taxon>
        <taxon>Pleosporomycetidae</taxon>
        <taxon>Pleosporales</taxon>
        <taxon>Massarineae</taxon>
        <taxon>Trematosphaeriaceae</taxon>
        <taxon>Trematosphaeria</taxon>
    </lineage>
</organism>
<proteinExistence type="predicted"/>
<dbReference type="EMBL" id="ML987193">
    <property type="protein sequence ID" value="KAF2251347.1"/>
    <property type="molecule type" value="Genomic_DNA"/>
</dbReference>
<feature type="region of interest" description="Disordered" evidence="1">
    <location>
        <begin position="1"/>
        <end position="33"/>
    </location>
</feature>
<dbReference type="AlphaFoldDB" id="A0A6A6IM86"/>
<sequence length="308" mass="34172">MGNYPNTQASSNERRSPTRSSPPHQPGHDLTATMVCPKKQGSPAGQIVKISNDANISTATIGPSPPRFLSLPPEIRDIIYTHYMSSLPTRVWIKPHPPLSKRTLYPGTLPALCFASKHLWQEATLAFLRRTRLMIEADAYKTQPPLASFLAQFPGNSGFAAVRMLGYPDAVVGYSADYTLRTPSQLIVRCEALQSLLLTVNVYFCVRSAEETFAQITDDDLDMAGMHFEMKSKGDMAAAVGLNAILKCANLRFLKITCQYEHWHYGECGVNFGVSRIEDIFGGLVAAVEEGLRERLGSVRVEWEYVEE</sequence>
<name>A0A6A6IM86_9PLEO</name>
<evidence type="ECO:0000256" key="1">
    <source>
        <dbReference type="SAM" id="MobiDB-lite"/>
    </source>
</evidence>
<protein>
    <submittedName>
        <fullName evidence="2">Uncharacterized protein</fullName>
    </submittedName>
</protein>
<reference evidence="2" key="1">
    <citation type="journal article" date="2020" name="Stud. Mycol.">
        <title>101 Dothideomycetes genomes: a test case for predicting lifestyles and emergence of pathogens.</title>
        <authorList>
            <person name="Haridas S."/>
            <person name="Albert R."/>
            <person name="Binder M."/>
            <person name="Bloem J."/>
            <person name="Labutti K."/>
            <person name="Salamov A."/>
            <person name="Andreopoulos B."/>
            <person name="Baker S."/>
            <person name="Barry K."/>
            <person name="Bills G."/>
            <person name="Bluhm B."/>
            <person name="Cannon C."/>
            <person name="Castanera R."/>
            <person name="Culley D."/>
            <person name="Daum C."/>
            <person name="Ezra D."/>
            <person name="Gonzalez J."/>
            <person name="Henrissat B."/>
            <person name="Kuo A."/>
            <person name="Liang C."/>
            <person name="Lipzen A."/>
            <person name="Lutzoni F."/>
            <person name="Magnuson J."/>
            <person name="Mondo S."/>
            <person name="Nolan M."/>
            <person name="Ohm R."/>
            <person name="Pangilinan J."/>
            <person name="Park H.-J."/>
            <person name="Ramirez L."/>
            <person name="Alfaro M."/>
            <person name="Sun H."/>
            <person name="Tritt A."/>
            <person name="Yoshinaga Y."/>
            <person name="Zwiers L.-H."/>
            <person name="Turgeon B."/>
            <person name="Goodwin S."/>
            <person name="Spatafora J."/>
            <person name="Crous P."/>
            <person name="Grigoriev I."/>
        </authorList>
    </citation>
    <scope>NUCLEOTIDE SEQUENCE</scope>
    <source>
        <strain evidence="2">CBS 122368</strain>
    </source>
</reference>
<dbReference type="GeneID" id="54588166"/>
<dbReference type="Proteomes" id="UP000800094">
    <property type="component" value="Unassembled WGS sequence"/>
</dbReference>
<evidence type="ECO:0000313" key="3">
    <source>
        <dbReference type="Proteomes" id="UP000800094"/>
    </source>
</evidence>
<gene>
    <name evidence="2" type="ORF">BU26DRAFT_592468</name>
</gene>
<accession>A0A6A6IM86</accession>
<evidence type="ECO:0000313" key="2">
    <source>
        <dbReference type="EMBL" id="KAF2251347.1"/>
    </source>
</evidence>
<dbReference type="OrthoDB" id="3756103at2759"/>
<dbReference type="RefSeq" id="XP_033686351.1">
    <property type="nucleotide sequence ID" value="XM_033834836.1"/>
</dbReference>
<keyword evidence="3" id="KW-1185">Reference proteome</keyword>